<evidence type="ECO:0000313" key="4">
    <source>
        <dbReference type="Proteomes" id="UP000000814"/>
    </source>
</evidence>
<feature type="transmembrane region" description="Helical" evidence="1">
    <location>
        <begin position="377"/>
        <end position="397"/>
    </location>
</feature>
<feature type="transmembrane region" description="Helical" evidence="1">
    <location>
        <begin position="252"/>
        <end position="273"/>
    </location>
</feature>
<evidence type="ECO:0000256" key="1">
    <source>
        <dbReference type="SAM" id="Phobius"/>
    </source>
</evidence>
<dbReference type="GeneID" id="44997179"/>
<feature type="transmembrane region" description="Helical" evidence="1">
    <location>
        <begin position="300"/>
        <end position="321"/>
    </location>
</feature>
<keyword evidence="1" id="KW-0812">Transmembrane</keyword>
<dbReference type="GO" id="GO:0022857">
    <property type="term" value="F:transmembrane transporter activity"/>
    <property type="evidence" value="ECO:0007669"/>
    <property type="project" value="TreeGrafter"/>
</dbReference>
<dbReference type="PANTHER" id="PTHR30572:SF4">
    <property type="entry name" value="ABC TRANSPORTER PERMEASE YTRF"/>
    <property type="match status" value="1"/>
</dbReference>
<proteinExistence type="predicted"/>
<keyword evidence="1" id="KW-0472">Membrane</keyword>
<dbReference type="OrthoDB" id="1893987at2"/>
<accession>Q97L94</accession>
<protein>
    <submittedName>
        <fullName evidence="3">Predicted membrane protein</fullName>
    </submittedName>
</protein>
<sequence>MNIIKLTKVRLIIGVVVLLTLIIASNYLNFRVNDSVSNVIEYKNTVNNDGITFEEFNKLKKQYSDIDLTCYSEVKTKVTNKYDVSPSRYNNFADKKIKTKMILTDENYFRLYPFQIITGGKLDFLSVNNNDKVVVISDVLANALFKSNNVIGSTLKINNDKYRIVGVYKENNSFLYSMSDDGYEKVYIPYTAYRSQDISKLFLNVLTARQNPKHDKKDINSKLTKVLGDKLSEYNLVDYSMLKGILFQNVKILYFVIGLFVIACLIKIMIMFIKEAKTFFVDKMKSDYLKDVLINNKIKISIYLGKVLICIVLIVFVFNLIKFNVVIDKKYLPSENIFDIEFYKEVIVSNIQLNNANENGFRNIYDRYLTTINHVESFILVAELILIINILINYKFFRILKNKFKN</sequence>
<dbReference type="PATRIC" id="fig|272562.8.peg.871"/>
<dbReference type="EMBL" id="AE001437">
    <property type="protein sequence ID" value="AAK78645.1"/>
    <property type="molecule type" value="Genomic_DNA"/>
</dbReference>
<name>Q97L94_CLOAB</name>
<dbReference type="PANTHER" id="PTHR30572">
    <property type="entry name" value="MEMBRANE COMPONENT OF TRANSPORTER-RELATED"/>
    <property type="match status" value="1"/>
</dbReference>
<dbReference type="InterPro" id="IPR025857">
    <property type="entry name" value="MacB_PCD"/>
</dbReference>
<dbReference type="InterPro" id="IPR050250">
    <property type="entry name" value="Macrolide_Exporter_MacB"/>
</dbReference>
<evidence type="ECO:0000313" key="3">
    <source>
        <dbReference type="EMBL" id="AAK78645.1"/>
    </source>
</evidence>
<dbReference type="GO" id="GO:0005886">
    <property type="term" value="C:plasma membrane"/>
    <property type="evidence" value="ECO:0007669"/>
    <property type="project" value="TreeGrafter"/>
</dbReference>
<organism evidence="3 4">
    <name type="scientific">Clostridium acetobutylicum (strain ATCC 824 / DSM 792 / JCM 1419 / IAM 19013 / LMG 5710 / NBRC 13948 / NRRL B-527 / VKM B-1787 / 2291 / W)</name>
    <dbReference type="NCBI Taxonomy" id="272562"/>
    <lineage>
        <taxon>Bacteria</taxon>
        <taxon>Bacillati</taxon>
        <taxon>Bacillota</taxon>
        <taxon>Clostridia</taxon>
        <taxon>Eubacteriales</taxon>
        <taxon>Clostridiaceae</taxon>
        <taxon>Clostridium</taxon>
    </lineage>
</organism>
<feature type="domain" description="MacB-like periplasmic core" evidence="2">
    <location>
        <begin position="11"/>
        <end position="197"/>
    </location>
</feature>
<evidence type="ECO:0000259" key="2">
    <source>
        <dbReference type="Pfam" id="PF12704"/>
    </source>
</evidence>
<dbReference type="STRING" id="272562.CA_C0668"/>
<dbReference type="eggNOG" id="COG0577">
    <property type="taxonomic scope" value="Bacteria"/>
</dbReference>
<dbReference type="AlphaFoldDB" id="Q97L94"/>
<dbReference type="PIR" id="B96982">
    <property type="entry name" value="B96982"/>
</dbReference>
<reference evidence="3 4" key="1">
    <citation type="journal article" date="2001" name="J. Bacteriol.">
        <title>Genome sequence and comparative analysis of the solvent-producing bacterium Clostridium acetobutylicum.</title>
        <authorList>
            <person name="Nolling J."/>
            <person name="Breton G."/>
            <person name="Omelchenko M.V."/>
            <person name="Makarova K.S."/>
            <person name="Zeng Q."/>
            <person name="Gibson R."/>
            <person name="Lee H.M."/>
            <person name="Dubois J."/>
            <person name="Qiu D."/>
            <person name="Hitti J."/>
            <person name="Wolf Y.I."/>
            <person name="Tatusov R.L."/>
            <person name="Sabathe F."/>
            <person name="Doucette-Stamm L."/>
            <person name="Soucaille P."/>
            <person name="Daly M.J."/>
            <person name="Bennett G.N."/>
            <person name="Koonin E.V."/>
            <person name="Smith D.R."/>
        </authorList>
    </citation>
    <scope>NUCLEOTIDE SEQUENCE [LARGE SCALE GENOMIC DNA]</scope>
    <source>
        <strain evidence="4">ATCC 824 / DSM 792 / JCM 1419 / LMG 5710 / VKM B-1787</strain>
    </source>
</reference>
<gene>
    <name evidence="3" type="ordered locus">CA_C0668</name>
</gene>
<keyword evidence="4" id="KW-1185">Reference proteome</keyword>
<dbReference type="Pfam" id="PF12704">
    <property type="entry name" value="MacB_PCD"/>
    <property type="match status" value="1"/>
</dbReference>
<keyword evidence="1" id="KW-1133">Transmembrane helix</keyword>
<dbReference type="HOGENOM" id="CLU_673872_0_0_9"/>
<dbReference type="RefSeq" id="WP_010963987.1">
    <property type="nucleotide sequence ID" value="NC_003030.1"/>
</dbReference>
<dbReference type="Proteomes" id="UP000000814">
    <property type="component" value="Chromosome"/>
</dbReference>
<dbReference type="KEGG" id="cac:CA_C0668"/>
<feature type="transmembrane region" description="Helical" evidence="1">
    <location>
        <begin position="9"/>
        <end position="28"/>
    </location>
</feature>